<protein>
    <recommendedName>
        <fullName evidence="2">GCK domain-containing protein</fullName>
    </recommendedName>
</protein>
<gene>
    <name evidence="3" type="ORF">CARUB_v10027120mg</name>
</gene>
<feature type="region of interest" description="Disordered" evidence="1">
    <location>
        <begin position="1"/>
        <end position="54"/>
    </location>
</feature>
<keyword evidence="4" id="KW-1185">Reference proteome</keyword>
<dbReference type="Pfam" id="PF07802">
    <property type="entry name" value="GCK"/>
    <property type="match status" value="1"/>
</dbReference>
<evidence type="ECO:0000313" key="3">
    <source>
        <dbReference type="EMBL" id="EOA13987.1"/>
    </source>
</evidence>
<dbReference type="KEGG" id="crb:17876736"/>
<proteinExistence type="predicted"/>
<accession>R0EXM2</accession>
<reference evidence="4" key="1">
    <citation type="journal article" date="2013" name="Nat. Genet.">
        <title>The Capsella rubella genome and the genomic consequences of rapid mating system evolution.</title>
        <authorList>
            <person name="Slotte T."/>
            <person name="Hazzouri K.M."/>
            <person name="Agren J.A."/>
            <person name="Koenig D."/>
            <person name="Maumus F."/>
            <person name="Guo Y.L."/>
            <person name="Steige K."/>
            <person name="Platts A.E."/>
            <person name="Escobar J.S."/>
            <person name="Newman L.K."/>
            <person name="Wang W."/>
            <person name="Mandakova T."/>
            <person name="Vello E."/>
            <person name="Smith L.M."/>
            <person name="Henz S.R."/>
            <person name="Steffen J."/>
            <person name="Takuno S."/>
            <person name="Brandvain Y."/>
            <person name="Coop G."/>
            <person name="Andolfatto P."/>
            <person name="Hu T.T."/>
            <person name="Blanchette M."/>
            <person name="Clark R.M."/>
            <person name="Quesneville H."/>
            <person name="Nordborg M."/>
            <person name="Gaut B.S."/>
            <person name="Lysak M.A."/>
            <person name="Jenkins J."/>
            <person name="Grimwood J."/>
            <person name="Chapman J."/>
            <person name="Prochnik S."/>
            <person name="Shu S."/>
            <person name="Rokhsar D."/>
            <person name="Schmutz J."/>
            <person name="Weigel D."/>
            <person name="Wright S.I."/>
        </authorList>
    </citation>
    <scope>NUCLEOTIDE SEQUENCE [LARGE SCALE GENOMIC DNA]</scope>
    <source>
        <strain evidence="4">cv. Monte Gargano</strain>
    </source>
</reference>
<dbReference type="Proteomes" id="UP000029121">
    <property type="component" value="Unassembled WGS sequence"/>
</dbReference>
<feature type="region of interest" description="Disordered" evidence="1">
    <location>
        <begin position="196"/>
        <end position="215"/>
    </location>
</feature>
<dbReference type="InterPro" id="IPR012891">
    <property type="entry name" value="GCK_dom"/>
</dbReference>
<feature type="domain" description="GCK" evidence="2">
    <location>
        <begin position="71"/>
        <end position="145"/>
    </location>
</feature>
<feature type="compositionally biased region" description="Basic and acidic residues" evidence="1">
    <location>
        <begin position="34"/>
        <end position="54"/>
    </location>
</feature>
<dbReference type="OrthoDB" id="1095857at2759"/>
<dbReference type="PANTHER" id="PTHR34357">
    <property type="entry name" value="F7A19.14 PROTEIN-RELATED"/>
    <property type="match status" value="1"/>
</dbReference>
<evidence type="ECO:0000259" key="2">
    <source>
        <dbReference type="SMART" id="SM01227"/>
    </source>
</evidence>
<evidence type="ECO:0000256" key="1">
    <source>
        <dbReference type="SAM" id="MobiDB-lite"/>
    </source>
</evidence>
<dbReference type="AlphaFoldDB" id="R0EXM2"/>
<organism evidence="3 4">
    <name type="scientific">Capsella rubella</name>
    <dbReference type="NCBI Taxonomy" id="81985"/>
    <lineage>
        <taxon>Eukaryota</taxon>
        <taxon>Viridiplantae</taxon>
        <taxon>Streptophyta</taxon>
        <taxon>Embryophyta</taxon>
        <taxon>Tracheophyta</taxon>
        <taxon>Spermatophyta</taxon>
        <taxon>Magnoliopsida</taxon>
        <taxon>eudicotyledons</taxon>
        <taxon>Gunneridae</taxon>
        <taxon>Pentapetalae</taxon>
        <taxon>rosids</taxon>
        <taxon>malvids</taxon>
        <taxon>Brassicales</taxon>
        <taxon>Brassicaceae</taxon>
        <taxon>Camelineae</taxon>
        <taxon>Capsella</taxon>
    </lineage>
</organism>
<name>R0EXM2_9BRAS</name>
<dbReference type="SMART" id="SM01227">
    <property type="entry name" value="GCK"/>
    <property type="match status" value="1"/>
</dbReference>
<evidence type="ECO:0000313" key="4">
    <source>
        <dbReference type="Proteomes" id="UP000029121"/>
    </source>
</evidence>
<sequence>MGSVNSVAEAKTEEDPSTYQRDGEQTKALIEEDQGAREGSKDLSEDQIQKDVEGSKTLIEDLNVTEEGEDEECGLCKYIKGGECKDAFIELERCWDEAKKNDEDETSKCKEARLMFKACKNDNPVYYEPILALEARVMAKMLSELLYEEKKAIMAGEAAVIERTLSGLKEDDAEPITILPAEAAAIGKAFSDLEARKKKEKEAERSKGNESDHQN</sequence>
<dbReference type="PANTHER" id="PTHR34357:SF4">
    <property type="entry name" value="GCK DOMAIN-CONTAINING PROTEIN"/>
    <property type="match status" value="1"/>
</dbReference>
<dbReference type="EMBL" id="KB870812">
    <property type="protein sequence ID" value="EOA13987.1"/>
    <property type="molecule type" value="Genomic_DNA"/>
</dbReference>